<dbReference type="EMBL" id="LLXE01001143">
    <property type="protein sequence ID" value="KUM55393.1"/>
    <property type="molecule type" value="Genomic_DNA"/>
</dbReference>
<sequence length="28" mass="2950">MVGHLHIEEGNAQGCMLSGIRVDSALVI</sequence>
<name>A0A101M7D8_PENFR</name>
<dbReference type="AlphaFoldDB" id="A0A101M7D8"/>
<comment type="caution">
    <text evidence="1">The sequence shown here is derived from an EMBL/GenBank/DDBJ whole genome shotgun (WGS) entry which is preliminary data.</text>
</comment>
<reference evidence="1 2" key="1">
    <citation type="submission" date="2015-10" db="EMBL/GenBank/DDBJ databases">
        <title>Genome sequencing of Penicillium freii.</title>
        <authorList>
            <person name="Nguyen H.D."/>
            <person name="Visagie C.M."/>
            <person name="Seifert K.A."/>
        </authorList>
    </citation>
    <scope>NUCLEOTIDE SEQUENCE [LARGE SCALE GENOMIC DNA]</scope>
    <source>
        <strain evidence="1 2">DAOM 242723</strain>
    </source>
</reference>
<organism evidence="1 2">
    <name type="scientific">Penicillium freii</name>
    <dbReference type="NCBI Taxonomy" id="48697"/>
    <lineage>
        <taxon>Eukaryota</taxon>
        <taxon>Fungi</taxon>
        <taxon>Dikarya</taxon>
        <taxon>Ascomycota</taxon>
        <taxon>Pezizomycotina</taxon>
        <taxon>Eurotiomycetes</taxon>
        <taxon>Eurotiomycetidae</taxon>
        <taxon>Eurotiales</taxon>
        <taxon>Aspergillaceae</taxon>
        <taxon>Penicillium</taxon>
    </lineage>
</organism>
<gene>
    <name evidence="1" type="ORF">ACN42_g11894</name>
</gene>
<evidence type="ECO:0000313" key="2">
    <source>
        <dbReference type="Proteomes" id="UP000055045"/>
    </source>
</evidence>
<keyword evidence="2" id="KW-1185">Reference proteome</keyword>
<dbReference type="Proteomes" id="UP000055045">
    <property type="component" value="Unassembled WGS sequence"/>
</dbReference>
<evidence type="ECO:0000313" key="1">
    <source>
        <dbReference type="EMBL" id="KUM55393.1"/>
    </source>
</evidence>
<protein>
    <submittedName>
        <fullName evidence="1">Uncharacterized protein</fullName>
    </submittedName>
</protein>
<accession>A0A101M7D8</accession>
<feature type="non-terminal residue" evidence="1">
    <location>
        <position position="28"/>
    </location>
</feature>
<proteinExistence type="predicted"/>